<evidence type="ECO:0000256" key="1">
    <source>
        <dbReference type="SAM" id="SignalP"/>
    </source>
</evidence>
<dbReference type="AlphaFoldDB" id="A0A4Y2W155"/>
<dbReference type="EMBL" id="BGPR01054338">
    <property type="protein sequence ID" value="GBO31119.1"/>
    <property type="molecule type" value="Genomic_DNA"/>
</dbReference>
<accession>A0A4Y2W155</accession>
<name>A0A4Y2W155_ARAVE</name>
<dbReference type="Proteomes" id="UP000499080">
    <property type="component" value="Unassembled WGS sequence"/>
</dbReference>
<organism evidence="2 3">
    <name type="scientific">Araneus ventricosus</name>
    <name type="common">Orbweaver spider</name>
    <name type="synonym">Epeira ventricosa</name>
    <dbReference type="NCBI Taxonomy" id="182803"/>
    <lineage>
        <taxon>Eukaryota</taxon>
        <taxon>Metazoa</taxon>
        <taxon>Ecdysozoa</taxon>
        <taxon>Arthropoda</taxon>
        <taxon>Chelicerata</taxon>
        <taxon>Arachnida</taxon>
        <taxon>Araneae</taxon>
        <taxon>Araneomorphae</taxon>
        <taxon>Entelegynae</taxon>
        <taxon>Araneoidea</taxon>
        <taxon>Araneidae</taxon>
        <taxon>Araneus</taxon>
    </lineage>
</organism>
<feature type="chain" id="PRO_5021479186" evidence="1">
    <location>
        <begin position="24"/>
        <end position="105"/>
    </location>
</feature>
<reference evidence="2 3" key="1">
    <citation type="journal article" date="2019" name="Sci. Rep.">
        <title>Orb-weaving spider Araneus ventricosus genome elucidates the spidroin gene catalogue.</title>
        <authorList>
            <person name="Kono N."/>
            <person name="Nakamura H."/>
            <person name="Ohtoshi R."/>
            <person name="Moran D.A.P."/>
            <person name="Shinohara A."/>
            <person name="Yoshida Y."/>
            <person name="Fujiwara M."/>
            <person name="Mori M."/>
            <person name="Tomita M."/>
            <person name="Arakawa K."/>
        </authorList>
    </citation>
    <scope>NUCLEOTIDE SEQUENCE [LARGE SCALE GENOMIC DNA]</scope>
</reference>
<protein>
    <submittedName>
        <fullName evidence="2">Uncharacterized protein</fullName>
    </submittedName>
</protein>
<sequence>AHYKLPKYQLLLVLSCMVMMSLAAKVSEKTRKDFKKSKPSELSAEASVAMKSFKLQSASPRSSVPAASIRYGYPYSIAPTLTPGINARSDDLDTKAVVSQVSMFT</sequence>
<keyword evidence="1" id="KW-0732">Signal</keyword>
<keyword evidence="3" id="KW-1185">Reference proteome</keyword>
<feature type="non-terminal residue" evidence="2">
    <location>
        <position position="1"/>
    </location>
</feature>
<evidence type="ECO:0000313" key="2">
    <source>
        <dbReference type="EMBL" id="GBO31119.1"/>
    </source>
</evidence>
<proteinExistence type="predicted"/>
<gene>
    <name evidence="2" type="ORF">AVEN_93220_1</name>
</gene>
<feature type="signal peptide" evidence="1">
    <location>
        <begin position="1"/>
        <end position="23"/>
    </location>
</feature>
<evidence type="ECO:0000313" key="3">
    <source>
        <dbReference type="Proteomes" id="UP000499080"/>
    </source>
</evidence>
<comment type="caution">
    <text evidence="2">The sequence shown here is derived from an EMBL/GenBank/DDBJ whole genome shotgun (WGS) entry which is preliminary data.</text>
</comment>